<evidence type="ECO:0000256" key="1">
    <source>
        <dbReference type="SAM" id="MobiDB-lite"/>
    </source>
</evidence>
<evidence type="ECO:0000313" key="3">
    <source>
        <dbReference type="Proteomes" id="UP001066276"/>
    </source>
</evidence>
<dbReference type="Proteomes" id="UP001066276">
    <property type="component" value="Chromosome 7"/>
</dbReference>
<organism evidence="2 3">
    <name type="scientific">Pleurodeles waltl</name>
    <name type="common">Iberian ribbed newt</name>
    <dbReference type="NCBI Taxonomy" id="8319"/>
    <lineage>
        <taxon>Eukaryota</taxon>
        <taxon>Metazoa</taxon>
        <taxon>Chordata</taxon>
        <taxon>Craniata</taxon>
        <taxon>Vertebrata</taxon>
        <taxon>Euteleostomi</taxon>
        <taxon>Amphibia</taxon>
        <taxon>Batrachia</taxon>
        <taxon>Caudata</taxon>
        <taxon>Salamandroidea</taxon>
        <taxon>Salamandridae</taxon>
        <taxon>Pleurodelinae</taxon>
        <taxon>Pleurodeles</taxon>
    </lineage>
</organism>
<reference evidence="2" key="1">
    <citation type="journal article" date="2022" name="bioRxiv">
        <title>Sequencing and chromosome-scale assembly of the giantPleurodeles waltlgenome.</title>
        <authorList>
            <person name="Brown T."/>
            <person name="Elewa A."/>
            <person name="Iarovenko S."/>
            <person name="Subramanian E."/>
            <person name="Araus A.J."/>
            <person name="Petzold A."/>
            <person name="Susuki M."/>
            <person name="Suzuki K.-i.T."/>
            <person name="Hayashi T."/>
            <person name="Toyoda A."/>
            <person name="Oliveira C."/>
            <person name="Osipova E."/>
            <person name="Leigh N.D."/>
            <person name="Simon A."/>
            <person name="Yun M.H."/>
        </authorList>
    </citation>
    <scope>NUCLEOTIDE SEQUENCE</scope>
    <source>
        <strain evidence="2">20211129_DDA</strain>
        <tissue evidence="2">Liver</tissue>
    </source>
</reference>
<protein>
    <submittedName>
        <fullName evidence="2">Uncharacterized protein</fullName>
    </submittedName>
</protein>
<dbReference type="AlphaFoldDB" id="A0AAV7PSV0"/>
<evidence type="ECO:0000313" key="2">
    <source>
        <dbReference type="EMBL" id="KAJ1130357.1"/>
    </source>
</evidence>
<feature type="region of interest" description="Disordered" evidence="1">
    <location>
        <begin position="1"/>
        <end position="73"/>
    </location>
</feature>
<keyword evidence="3" id="KW-1185">Reference proteome</keyword>
<proteinExistence type="predicted"/>
<feature type="compositionally biased region" description="Basic residues" evidence="1">
    <location>
        <begin position="19"/>
        <end position="28"/>
    </location>
</feature>
<name>A0AAV7PSV0_PLEWA</name>
<comment type="caution">
    <text evidence="2">The sequence shown here is derived from an EMBL/GenBank/DDBJ whole genome shotgun (WGS) entry which is preliminary data.</text>
</comment>
<dbReference type="EMBL" id="JANPWB010000011">
    <property type="protein sequence ID" value="KAJ1130357.1"/>
    <property type="molecule type" value="Genomic_DNA"/>
</dbReference>
<sequence>MIPDGTRGALTEPPAERASRHKKKHSRGYHGGEIVAGPPRSKSPEQSKASVTPPIRASSSDLGQVAPTATPEL</sequence>
<accession>A0AAV7PSV0</accession>
<gene>
    <name evidence="2" type="ORF">NDU88_008710</name>
</gene>